<evidence type="ECO:0000313" key="2">
    <source>
        <dbReference type="EMBL" id="OGY17157.1"/>
    </source>
</evidence>
<sequence length="271" mass="31623">MRISSFKKYFQVAKTSWSGGFVYRLNFVMWRVRNVVQLIAIYFLWFAVMSRNPTAFNYSTSQMLTYILGTSIIRALVFGQRSIDAQGEISSGDLNNYLVKPISYFRYWFSRDIADKLLNILFSIGEITILLFWLRPEIYLQTNPLMLVSFLLASLLAMVMYFYFSFLISMTTFWIPEENGWPQRFFIFVILEFFSGGLFPLDILPPAVYAVLGKLPSAYFLNTPLQIYLGRLDLSQIVTSLFMMAFWIVVLRLLANRTFRKGLKIYGAYGR</sequence>
<name>A0A1G1VPK0_9BACT</name>
<proteinExistence type="predicted"/>
<evidence type="ECO:0000313" key="3">
    <source>
        <dbReference type="Proteomes" id="UP000179069"/>
    </source>
</evidence>
<evidence type="ECO:0000256" key="1">
    <source>
        <dbReference type="SAM" id="Phobius"/>
    </source>
</evidence>
<keyword evidence="1" id="KW-0472">Membrane</keyword>
<protein>
    <recommendedName>
        <fullName evidence="4">ABC-2 type transporter domain-containing protein</fullName>
    </recommendedName>
</protein>
<accession>A0A1G1VPK0</accession>
<evidence type="ECO:0008006" key="4">
    <source>
        <dbReference type="Google" id="ProtNLM"/>
    </source>
</evidence>
<gene>
    <name evidence="2" type="ORF">A2785_04020</name>
</gene>
<dbReference type="EMBL" id="MHCI01000005">
    <property type="protein sequence ID" value="OGY17157.1"/>
    <property type="molecule type" value="Genomic_DNA"/>
</dbReference>
<dbReference type="PANTHER" id="PTHR36832">
    <property type="entry name" value="SLR1174 PROTEIN-RELATED"/>
    <property type="match status" value="1"/>
</dbReference>
<organism evidence="2 3">
    <name type="scientific">Candidatus Chisholmbacteria bacterium RIFCSPHIGHO2_01_FULL_49_18</name>
    <dbReference type="NCBI Taxonomy" id="1797590"/>
    <lineage>
        <taxon>Bacteria</taxon>
        <taxon>Candidatus Chisholmiibacteriota</taxon>
    </lineage>
</organism>
<dbReference type="Proteomes" id="UP000179069">
    <property type="component" value="Unassembled WGS sequence"/>
</dbReference>
<dbReference type="AlphaFoldDB" id="A0A1G1VPK0"/>
<reference evidence="2 3" key="1">
    <citation type="journal article" date="2016" name="Nat. Commun.">
        <title>Thousands of microbial genomes shed light on interconnected biogeochemical processes in an aquifer system.</title>
        <authorList>
            <person name="Anantharaman K."/>
            <person name="Brown C.T."/>
            <person name="Hug L.A."/>
            <person name="Sharon I."/>
            <person name="Castelle C.J."/>
            <person name="Probst A.J."/>
            <person name="Thomas B.C."/>
            <person name="Singh A."/>
            <person name="Wilkins M.J."/>
            <person name="Karaoz U."/>
            <person name="Brodie E.L."/>
            <person name="Williams K.H."/>
            <person name="Hubbard S.S."/>
            <person name="Banfield J.F."/>
        </authorList>
    </citation>
    <scope>NUCLEOTIDE SEQUENCE [LARGE SCALE GENOMIC DNA]</scope>
</reference>
<dbReference type="Pfam" id="PF06182">
    <property type="entry name" value="ABC2_membrane_6"/>
    <property type="match status" value="1"/>
</dbReference>
<feature type="transmembrane region" description="Helical" evidence="1">
    <location>
        <begin position="146"/>
        <end position="164"/>
    </location>
</feature>
<feature type="transmembrane region" description="Helical" evidence="1">
    <location>
        <begin position="232"/>
        <end position="255"/>
    </location>
</feature>
<feature type="transmembrane region" description="Helical" evidence="1">
    <location>
        <begin position="32"/>
        <end position="49"/>
    </location>
</feature>
<keyword evidence="1" id="KW-0812">Transmembrane</keyword>
<feature type="transmembrane region" description="Helical" evidence="1">
    <location>
        <begin position="55"/>
        <end position="77"/>
    </location>
</feature>
<dbReference type="InterPro" id="IPR010390">
    <property type="entry name" value="ABC-2_transporter-like"/>
</dbReference>
<keyword evidence="1" id="KW-1133">Transmembrane helix</keyword>
<dbReference type="PANTHER" id="PTHR36832:SF1">
    <property type="entry name" value="SLR1174 PROTEIN"/>
    <property type="match status" value="1"/>
</dbReference>
<feature type="transmembrane region" description="Helical" evidence="1">
    <location>
        <begin position="185"/>
        <end position="212"/>
    </location>
</feature>
<comment type="caution">
    <text evidence="2">The sequence shown here is derived from an EMBL/GenBank/DDBJ whole genome shotgun (WGS) entry which is preliminary data.</text>
</comment>
<feature type="transmembrane region" description="Helical" evidence="1">
    <location>
        <begin position="117"/>
        <end position="134"/>
    </location>
</feature>